<keyword evidence="4" id="KW-1185">Reference proteome</keyword>
<proteinExistence type="predicted"/>
<dbReference type="Proteomes" id="UP000594451">
    <property type="component" value="Chromosome"/>
</dbReference>
<gene>
    <name evidence="3" type="ORF">E5P55_00105</name>
</gene>
<keyword evidence="2" id="KW-0687">Ribonucleoprotein</keyword>
<sequence length="33" mass="3865">MGNILPRRITKLTSKKQRKVSKLIKIARNFLLV</sequence>
<dbReference type="GO" id="GO:0006412">
    <property type="term" value="P:translation"/>
    <property type="evidence" value="ECO:0007669"/>
    <property type="project" value="InterPro"/>
</dbReference>
<dbReference type="GO" id="GO:0003735">
    <property type="term" value="F:structural constituent of ribosome"/>
    <property type="evidence" value="ECO:0007669"/>
    <property type="project" value="InterPro"/>
</dbReference>
<dbReference type="InterPro" id="IPR001648">
    <property type="entry name" value="Ribosomal_bS18"/>
</dbReference>
<dbReference type="Pfam" id="PF01084">
    <property type="entry name" value="Ribosomal_S18"/>
    <property type="match status" value="1"/>
</dbReference>
<protein>
    <submittedName>
        <fullName evidence="3">Ribosomal protein S18</fullName>
    </submittedName>
</protein>
<keyword evidence="1 3" id="KW-0689">Ribosomal protein</keyword>
<evidence type="ECO:0000313" key="4">
    <source>
        <dbReference type="Proteomes" id="UP000594451"/>
    </source>
</evidence>
<dbReference type="GO" id="GO:0005840">
    <property type="term" value="C:ribosome"/>
    <property type="evidence" value="ECO:0007669"/>
    <property type="project" value="UniProtKB-KW"/>
</dbReference>
<organism evidence="3 4">
    <name type="scientific">Candidatus Pinguicoccus supinus</name>
    <dbReference type="NCBI Taxonomy" id="2529394"/>
    <lineage>
        <taxon>Bacteria</taxon>
        <taxon>Pseudomonadati</taxon>
        <taxon>Verrucomicrobiota</taxon>
        <taxon>Candidatus Pinguicoccus</taxon>
    </lineage>
</organism>
<accession>A0A7T0BSP0</accession>
<reference evidence="3 4" key="1">
    <citation type="journal article" date="2020" name="Sci. Rep.">
        <title>Morphology, ultrastructure, genomics, and phylogeny of Euplotes vanleeuwenhoeki sp. nov. and its ultra-reduced endosymbiont Candidatus Pinguicoccus supinus sp. nov.</title>
        <authorList>
            <person name="Serra V."/>
            <person name="Gammuto L."/>
            <person name="Nitla V."/>
            <person name="Castelli M."/>
            <person name="Lanzoni O."/>
            <person name="Sassera D."/>
            <person name="Bandi C."/>
            <person name="Sandeep B.V."/>
            <person name="Verni F."/>
            <person name="Modeo L."/>
            <person name="Petroni G."/>
        </authorList>
    </citation>
    <scope>NUCLEOTIDE SEQUENCE [LARGE SCALE GENOMIC DNA]</scope>
    <source>
        <strain evidence="3 4">KKR18_Esm</strain>
    </source>
</reference>
<dbReference type="SUPFAM" id="SSF46911">
    <property type="entry name" value="Ribosomal protein S18"/>
    <property type="match status" value="1"/>
</dbReference>
<evidence type="ECO:0000256" key="1">
    <source>
        <dbReference type="ARBA" id="ARBA00022980"/>
    </source>
</evidence>
<dbReference type="PRINTS" id="PR00974">
    <property type="entry name" value="RIBOSOMALS18"/>
</dbReference>
<name>A0A7T0BSP0_9BACT</name>
<dbReference type="AlphaFoldDB" id="A0A7T0BSP0"/>
<dbReference type="EMBL" id="CP039370">
    <property type="protein sequence ID" value="QPJ58587.1"/>
    <property type="molecule type" value="Genomic_DNA"/>
</dbReference>
<evidence type="ECO:0000313" key="3">
    <source>
        <dbReference type="EMBL" id="QPJ58587.1"/>
    </source>
</evidence>
<dbReference type="GO" id="GO:1990904">
    <property type="term" value="C:ribonucleoprotein complex"/>
    <property type="evidence" value="ECO:0007669"/>
    <property type="project" value="UniProtKB-KW"/>
</dbReference>
<evidence type="ECO:0000256" key="2">
    <source>
        <dbReference type="ARBA" id="ARBA00023274"/>
    </source>
</evidence>
<dbReference type="KEGG" id="psup:E5P55_00105"/>
<dbReference type="Gene3D" id="4.10.640.10">
    <property type="entry name" value="Ribosomal protein S18"/>
    <property type="match status" value="1"/>
</dbReference>
<dbReference type="InterPro" id="IPR036870">
    <property type="entry name" value="Ribosomal_bS18_sf"/>
</dbReference>